<dbReference type="Gene3D" id="1.25.10.70">
    <property type="match status" value="1"/>
</dbReference>
<dbReference type="GeneID" id="18870488"/>
<dbReference type="PANTHER" id="PTHR31431:SF1">
    <property type="entry name" value="NUCLEOPORIN NUP188"/>
    <property type="match status" value="1"/>
</dbReference>
<evidence type="ECO:0000259" key="11">
    <source>
        <dbReference type="Pfam" id="PF10487"/>
    </source>
</evidence>
<dbReference type="FunCoup" id="G3AS50">
    <property type="interactions" value="157"/>
</dbReference>
<feature type="domain" description="Nucleoporin Nup188 N-terminal subdomain III" evidence="13">
    <location>
        <begin position="553"/>
        <end position="967"/>
    </location>
</feature>
<protein>
    <recommendedName>
        <fullName evidence="9">Nucleoporin NUP188</fullName>
    </recommendedName>
</protein>
<feature type="domain" description="Nuclear pore protein Nup188 C-terminal" evidence="12">
    <location>
        <begin position="1276"/>
        <end position="1609"/>
    </location>
</feature>
<keyword evidence="6" id="KW-0906">Nuclear pore complex</keyword>
<evidence type="ECO:0000256" key="9">
    <source>
        <dbReference type="ARBA" id="ARBA00040174"/>
    </source>
</evidence>
<evidence type="ECO:0000256" key="5">
    <source>
        <dbReference type="ARBA" id="ARBA00023010"/>
    </source>
</evidence>
<comment type="subcellular location">
    <subcellularLocation>
        <location evidence="1">Nucleus</location>
        <location evidence="1">Nuclear pore complex</location>
    </subcellularLocation>
</comment>
<dbReference type="eggNOG" id="ENOG502QQFV">
    <property type="taxonomic scope" value="Eukaryota"/>
</dbReference>
<feature type="region of interest" description="Disordered" evidence="10">
    <location>
        <begin position="1"/>
        <end position="26"/>
    </location>
</feature>
<dbReference type="OMA" id="HSWKFFA"/>
<evidence type="ECO:0000256" key="3">
    <source>
        <dbReference type="ARBA" id="ARBA00022816"/>
    </source>
</evidence>
<comment type="similarity">
    <text evidence="8">Belongs to the Nup188 family.</text>
</comment>
<keyword evidence="2" id="KW-0813">Transport</keyword>
<keyword evidence="7" id="KW-0539">Nucleus</keyword>
<evidence type="ECO:0000259" key="12">
    <source>
        <dbReference type="Pfam" id="PF18378"/>
    </source>
</evidence>
<dbReference type="HOGENOM" id="CLU_001029_1_0_1"/>
<evidence type="ECO:0000256" key="1">
    <source>
        <dbReference type="ARBA" id="ARBA00004567"/>
    </source>
</evidence>
<dbReference type="InterPro" id="IPR044840">
    <property type="entry name" value="Nup188"/>
</dbReference>
<evidence type="ECO:0000256" key="2">
    <source>
        <dbReference type="ARBA" id="ARBA00022448"/>
    </source>
</evidence>
<keyword evidence="5" id="KW-0811">Translocation</keyword>
<evidence type="ECO:0000313" key="15">
    <source>
        <dbReference type="Proteomes" id="UP000000709"/>
    </source>
</evidence>
<dbReference type="InterPro" id="IPR041634">
    <property type="entry name" value="Nup188_C"/>
</dbReference>
<dbReference type="EMBL" id="GL996504">
    <property type="protein sequence ID" value="EGW31009.1"/>
    <property type="molecule type" value="Genomic_DNA"/>
</dbReference>
<evidence type="ECO:0000256" key="8">
    <source>
        <dbReference type="ARBA" id="ARBA00038387"/>
    </source>
</evidence>
<accession>G3AS50</accession>
<organism evidence="15">
    <name type="scientific">Spathaspora passalidarum (strain NRRL Y-27907 / 11-Y1)</name>
    <dbReference type="NCBI Taxonomy" id="619300"/>
    <lineage>
        <taxon>Eukaryota</taxon>
        <taxon>Fungi</taxon>
        <taxon>Dikarya</taxon>
        <taxon>Ascomycota</taxon>
        <taxon>Saccharomycotina</taxon>
        <taxon>Pichiomycetes</taxon>
        <taxon>Debaryomycetaceae</taxon>
        <taxon>Spathaspora</taxon>
    </lineage>
</organism>
<keyword evidence="15" id="KW-1185">Reference proteome</keyword>
<gene>
    <name evidence="14" type="ORF">SPAPADRAFT_142824</name>
</gene>
<evidence type="ECO:0000313" key="14">
    <source>
        <dbReference type="EMBL" id="EGW31009.1"/>
    </source>
</evidence>
<dbReference type="Pfam" id="PF18378">
    <property type="entry name" value="Nup188_C"/>
    <property type="match status" value="1"/>
</dbReference>
<keyword evidence="4" id="KW-0653">Protein transport</keyword>
<dbReference type="InParanoid" id="G3AS50"/>
<dbReference type="Pfam" id="PF10487">
    <property type="entry name" value="Nup188_N"/>
    <property type="match status" value="1"/>
</dbReference>
<feature type="domain" description="Nucleoporin Nup188 N-terminal" evidence="11">
    <location>
        <begin position="58"/>
        <end position="502"/>
    </location>
</feature>
<evidence type="ECO:0000259" key="13">
    <source>
        <dbReference type="Pfam" id="PF21093"/>
    </source>
</evidence>
<dbReference type="GO" id="GO:0017056">
    <property type="term" value="F:structural constituent of nuclear pore"/>
    <property type="evidence" value="ECO:0007669"/>
    <property type="project" value="InterPro"/>
</dbReference>
<dbReference type="GO" id="GO:0044611">
    <property type="term" value="C:nuclear pore inner ring"/>
    <property type="evidence" value="ECO:0007669"/>
    <property type="project" value="TreeGrafter"/>
</dbReference>
<reference evidence="14 15" key="1">
    <citation type="journal article" date="2011" name="Proc. Natl. Acad. Sci. U.S.A.">
        <title>Comparative genomics of xylose-fermenting fungi for enhanced biofuel production.</title>
        <authorList>
            <person name="Wohlbach D.J."/>
            <person name="Kuo A."/>
            <person name="Sato T.K."/>
            <person name="Potts K.M."/>
            <person name="Salamov A.A."/>
            <person name="LaButti K.M."/>
            <person name="Sun H."/>
            <person name="Clum A."/>
            <person name="Pangilinan J.L."/>
            <person name="Lindquist E.A."/>
            <person name="Lucas S."/>
            <person name="Lapidus A."/>
            <person name="Jin M."/>
            <person name="Gunawan C."/>
            <person name="Balan V."/>
            <person name="Dale B.E."/>
            <person name="Jeffries T.W."/>
            <person name="Zinkel R."/>
            <person name="Barry K.W."/>
            <person name="Grigoriev I.V."/>
            <person name="Gasch A.P."/>
        </authorList>
    </citation>
    <scope>NUCLEOTIDE SEQUENCE [LARGE SCALE GENOMIC DNA]</scope>
    <source>
        <strain evidence="15">NRRL Y-27907 / 11-Y1</strain>
    </source>
</reference>
<dbReference type="Proteomes" id="UP000000709">
    <property type="component" value="Unassembled WGS sequence"/>
</dbReference>
<dbReference type="InterPro" id="IPR048883">
    <property type="entry name" value="Nup188_N-subdom_III"/>
</dbReference>
<keyword evidence="3" id="KW-0509">mRNA transport</keyword>
<sequence length="1637" mass="186016">MSVVQLNSGKPGLGDPTSTELGKGDLPLKSIEPSQYWTFDNALNLLKTCHDPYILRTLDEFLLLNSKVLINPSPFANTGTASISGKEMSLRAISYDILPVNISDAETIGKYLPFLDLKEIIRVISQTCKKIPPKFCHEWTVKSKLHEDRDKLLDNERLYLYTSKLLRERRSVLKMVIELVNNKLNEFTSTTVKNLGKEIVLSKDYIGELIDSLQATCTFITERKYVTGISKKLDELVYNESILFAIQLCQVMVEVLMGQSTLVFKEVKHWFQFMKSNNFGMSLGPFITYPDSFNQLQSLFTVVSVLVLDLDGAFDGQHKYISVADVFHTINDAITNNSNNTNAVVLYSWSIIVLRKYYYIQEYPSKEFTVHELDQIINSLNPRSTQVFSQLRKHNQILHFDKIYSAILSTVIVAALPLVNLTTEVVEAIHDIASNCPNHIIERFFENESTRNTIILARTKFPLLLTPYIKLCSIHGNFALHEFNELLSYIQVFNKDEFVNMYQIDDENTELVKLTEWVDIYPPFEASNKKLSMVLKSGTKAKILPASNPNEVLVTFLYKYNGWAFLGRVLQNISKLFNSADPTKVELVVDILNLINRVVLDNGIDEAKLVLESMSAYTDDSDILEVILRLLEQGLHSRNVDILVSVIELLTNVMPFLSYRIWPYLSKSVLFTQNGKEGFAATIFGAIEMVNGDYEFTIALIKMTESLVQNCLSLDQDYPEKSKSVILSKIVTHLINLFESFIYCRFNKSYQKMEMGVLILDILSTILATVYGIDPDTPVEHKATKVFASSAVRILDAFLVTDKDSSRAASPILTMIESLSQNLEMYELNDSSGFWHETWIRCCLSYSHLLITIRSTLSYPPSAFERNLFMHLPSLVSSYSRFESIRKDILDLLTSLTNAKWDQDSATPSLLSHLGSDFSQMLLHSLAADLDNSFDDYKLKVSLYDFICAVMMGGNQEGLSVLFISGRDVFGDYTKDHEHKEVEEKLSLLSILKGNINDMKYYPNSVSIHLVDALALAFNLWTTTKENDNDVEFINTLISRVKLQMIDPPDTAESYISRCYELKLVAKVAEILALHLFTTRNDKLKQNILDFITSDFIDIAKTKFTVSDYKSNLHNNLQISFEAAFPKLKLSQFTTGLTKRNRYGISTVYNLPVMDSLFKHESEWPQIREQVIASSINLQYVNAQVSSAKSFGALITSYCRTYEPALDVRMLEFIDYLLRQNINEGIISELVSSIYYERVELGFYLMYSFYSRCPKTTSGKDTKAVFEIIKSGSTLLSSSSMNFLSSLAESQGYYRPLLKIIYCGLLLISNDETIVMEYFSLFRDLFELIITKGTKTLLIEVQNDVYLSRTDKNHKSVKMNDRIDDLMMILSILKIFIKLSGGSRLHQEMASLVVDNGTIKSLLNLYSISHAIEVNDDFIFAQLSLMYTLELMSIEVIANEFIKSGLFVVLLESPISIPIRAGGLSIAHGAQYYRLWINGILPVIITSLSKLGPGIIPEVCVALQLYNKQLENCIESWSRDSSSIRISTSIVAETNQILLIYDLLKSMNVSEYLKGKYEVSSDEIDMKILPGLESEAKRESFGECIENLLKHPKFLTSRVAPSSLEEQRIIEVGGERYEKFVKGIIDEIRDLKDYFGE</sequence>
<evidence type="ECO:0000256" key="4">
    <source>
        <dbReference type="ARBA" id="ARBA00022927"/>
    </source>
</evidence>
<dbReference type="PANTHER" id="PTHR31431">
    <property type="entry name" value="NUCLEOPORIN NUP188 HOMOLOG"/>
    <property type="match status" value="1"/>
</dbReference>
<dbReference type="STRING" id="619300.G3AS50"/>
<evidence type="ECO:0000256" key="6">
    <source>
        <dbReference type="ARBA" id="ARBA00023132"/>
    </source>
</evidence>
<dbReference type="OrthoDB" id="102511at2759"/>
<dbReference type="InterPro" id="IPR018864">
    <property type="entry name" value="Nucleoporin_Nup188_N"/>
</dbReference>
<dbReference type="RefSeq" id="XP_007377042.1">
    <property type="nucleotide sequence ID" value="XM_007376980.1"/>
</dbReference>
<dbReference type="GO" id="GO:0051028">
    <property type="term" value="P:mRNA transport"/>
    <property type="evidence" value="ECO:0007669"/>
    <property type="project" value="UniProtKB-KW"/>
</dbReference>
<dbReference type="Pfam" id="PF21093">
    <property type="entry name" value="Nup188_N-subdom_III"/>
    <property type="match status" value="1"/>
</dbReference>
<evidence type="ECO:0000256" key="7">
    <source>
        <dbReference type="ARBA" id="ARBA00023242"/>
    </source>
</evidence>
<evidence type="ECO:0000256" key="10">
    <source>
        <dbReference type="SAM" id="MobiDB-lite"/>
    </source>
</evidence>
<dbReference type="KEGG" id="spaa:SPAPADRAFT_142824"/>
<dbReference type="GO" id="GO:0006606">
    <property type="term" value="P:protein import into nucleus"/>
    <property type="evidence" value="ECO:0007669"/>
    <property type="project" value="TreeGrafter"/>
</dbReference>
<dbReference type="GO" id="GO:0006405">
    <property type="term" value="P:RNA export from nucleus"/>
    <property type="evidence" value="ECO:0007669"/>
    <property type="project" value="TreeGrafter"/>
</dbReference>
<name>G3AS50_SPAPN</name>
<proteinExistence type="inferred from homology"/>